<evidence type="ECO:0000259" key="11">
    <source>
        <dbReference type="PROSITE" id="PS50113"/>
    </source>
</evidence>
<evidence type="ECO:0000256" key="6">
    <source>
        <dbReference type="ARBA" id="ARBA00023012"/>
    </source>
</evidence>
<evidence type="ECO:0000313" key="12">
    <source>
        <dbReference type="EMBL" id="GER91302.1"/>
    </source>
</evidence>
<dbReference type="InterPro" id="IPR004358">
    <property type="entry name" value="Sig_transdc_His_kin-like_C"/>
</dbReference>
<dbReference type="CDD" id="cd00082">
    <property type="entry name" value="HisKA"/>
    <property type="match status" value="1"/>
</dbReference>
<dbReference type="InterPro" id="IPR036097">
    <property type="entry name" value="HisK_dim/P_sf"/>
</dbReference>
<dbReference type="InterPro" id="IPR003661">
    <property type="entry name" value="HisK_dim/P_dom"/>
</dbReference>
<feature type="domain" description="Response regulatory" evidence="9">
    <location>
        <begin position="7"/>
        <end position="126"/>
    </location>
</feature>
<dbReference type="PROSITE" id="PS50112">
    <property type="entry name" value="PAS"/>
    <property type="match status" value="1"/>
</dbReference>
<evidence type="ECO:0000259" key="10">
    <source>
        <dbReference type="PROSITE" id="PS50112"/>
    </source>
</evidence>
<name>A0A5J4KVY0_9CHLR</name>
<feature type="modified residue" description="4-aspartylphosphate" evidence="7">
    <location>
        <position position="59"/>
    </location>
</feature>
<evidence type="ECO:0000256" key="4">
    <source>
        <dbReference type="ARBA" id="ARBA00022679"/>
    </source>
</evidence>
<gene>
    <name evidence="12" type="ORF">KDW_54640</name>
</gene>
<dbReference type="CDD" id="cd00075">
    <property type="entry name" value="HATPase"/>
    <property type="match status" value="1"/>
</dbReference>
<comment type="caution">
    <text evidence="12">The sequence shown here is derived from an EMBL/GenBank/DDBJ whole genome shotgun (WGS) entry which is preliminary data.</text>
</comment>
<dbReference type="SUPFAM" id="SSF55874">
    <property type="entry name" value="ATPase domain of HSP90 chaperone/DNA topoisomerase II/histidine kinase"/>
    <property type="match status" value="1"/>
</dbReference>
<dbReference type="InterPro" id="IPR000700">
    <property type="entry name" value="PAS-assoc_C"/>
</dbReference>
<dbReference type="NCBIfam" id="TIGR00229">
    <property type="entry name" value="sensory_box"/>
    <property type="match status" value="1"/>
</dbReference>
<dbReference type="SUPFAM" id="SSF52172">
    <property type="entry name" value="CheY-like"/>
    <property type="match status" value="1"/>
</dbReference>
<accession>A0A5J4KVY0</accession>
<dbReference type="PRINTS" id="PR00344">
    <property type="entry name" value="BCTRLSENSOR"/>
</dbReference>
<comment type="catalytic activity">
    <reaction evidence="1">
        <text>ATP + protein L-histidine = ADP + protein N-phospho-L-histidine.</text>
        <dbReference type="EC" id="2.7.13.3"/>
    </reaction>
</comment>
<dbReference type="RefSeq" id="WP_162005639.1">
    <property type="nucleotide sequence ID" value="NZ_BKZW01000003.1"/>
</dbReference>
<dbReference type="SMART" id="SM00388">
    <property type="entry name" value="HisKA"/>
    <property type="match status" value="1"/>
</dbReference>
<proteinExistence type="predicted"/>
<dbReference type="SMART" id="SM00448">
    <property type="entry name" value="REC"/>
    <property type="match status" value="1"/>
</dbReference>
<feature type="domain" description="Histidine kinase" evidence="8">
    <location>
        <begin position="275"/>
        <end position="504"/>
    </location>
</feature>
<dbReference type="PANTHER" id="PTHR43547:SF2">
    <property type="entry name" value="HYBRID SIGNAL TRANSDUCTION HISTIDINE KINASE C"/>
    <property type="match status" value="1"/>
</dbReference>
<dbReference type="Proteomes" id="UP000326912">
    <property type="component" value="Unassembled WGS sequence"/>
</dbReference>
<evidence type="ECO:0000259" key="9">
    <source>
        <dbReference type="PROSITE" id="PS50110"/>
    </source>
</evidence>
<dbReference type="PANTHER" id="PTHR43547">
    <property type="entry name" value="TWO-COMPONENT HISTIDINE KINASE"/>
    <property type="match status" value="1"/>
</dbReference>
<dbReference type="EC" id="2.7.13.3" evidence="2"/>
<dbReference type="InterPro" id="IPR036890">
    <property type="entry name" value="HATPase_C_sf"/>
</dbReference>
<dbReference type="Gene3D" id="3.30.565.10">
    <property type="entry name" value="Histidine kinase-like ATPase, C-terminal domain"/>
    <property type="match status" value="1"/>
</dbReference>
<dbReference type="InterPro" id="IPR013656">
    <property type="entry name" value="PAS_4"/>
</dbReference>
<evidence type="ECO:0000256" key="7">
    <source>
        <dbReference type="PROSITE-ProRule" id="PRU00169"/>
    </source>
</evidence>
<reference evidence="12 13" key="1">
    <citation type="submission" date="2019-10" db="EMBL/GenBank/DDBJ databases">
        <title>Dictyobacter vulcani sp. nov., within the class Ktedonobacteria, isolated from soil of volcanic Mt. Zao.</title>
        <authorList>
            <person name="Zheng Y."/>
            <person name="Wang C.M."/>
            <person name="Sakai Y."/>
            <person name="Abe K."/>
            <person name="Yokota A."/>
            <person name="Yabe S."/>
        </authorList>
    </citation>
    <scope>NUCLEOTIDE SEQUENCE [LARGE SCALE GENOMIC DNA]</scope>
    <source>
        <strain evidence="12 13">W12</strain>
    </source>
</reference>
<dbReference type="SMART" id="SM00091">
    <property type="entry name" value="PAS"/>
    <property type="match status" value="1"/>
</dbReference>
<dbReference type="InterPro" id="IPR005467">
    <property type="entry name" value="His_kinase_dom"/>
</dbReference>
<dbReference type="Gene3D" id="3.40.50.2300">
    <property type="match status" value="1"/>
</dbReference>
<keyword evidence="3 7" id="KW-0597">Phosphoprotein</keyword>
<dbReference type="Pfam" id="PF08448">
    <property type="entry name" value="PAS_4"/>
    <property type="match status" value="1"/>
</dbReference>
<dbReference type="CDD" id="cd00156">
    <property type="entry name" value="REC"/>
    <property type="match status" value="1"/>
</dbReference>
<dbReference type="AlphaFoldDB" id="A0A5J4KVY0"/>
<keyword evidence="4" id="KW-0808">Transferase</keyword>
<evidence type="ECO:0000256" key="1">
    <source>
        <dbReference type="ARBA" id="ARBA00000085"/>
    </source>
</evidence>
<dbReference type="Pfam" id="PF00512">
    <property type="entry name" value="HisKA"/>
    <property type="match status" value="1"/>
</dbReference>
<sequence length="507" mass="57530">MSEQAWRILIVDDTSSDRQLFRHYLKRDPETHYQIYDAVNGAQGLALCAEQQLDCILLDHHLPDMDGVMFMQALQSQMVHHLPAVIFLTGSGNEEIAVKAMKVGALDYLIKGKTTPEHLRSSVINAIRTVGLQQHVEEQEFEVAQQHQAFRMVAENAPDIIARFDPAFHHIYVNPAMLRATGLAFKEVIGKSNRELQMPEENTVLWERALGETFASKKEKIIEYTFPSPAGMRYYESHLVPELNTHGDIISVLGVTRDITEKKELDQRKDTFISMISHELRTPLTAAKANLQLVQRRLHKLQHNEMTLSTNTAQSLTETASLIQRATRQLDIQNRLVQDLLDVSRIQNQKLELDCQLLDLVKLVRETVEDQRALASQRTINLHIPTDAPIMVMIDHVRIGQVLQNYLTNALKYSDTSKTVTVGIDLEEDHVRIWVQDHGQGLQQDDLEHIWERFFQVTQPNFNAGLGLGLYICQTLIHLHNGTVGVTSHPGTGSTFWFTLPLAAMPA</sequence>
<dbReference type="InterPro" id="IPR000014">
    <property type="entry name" value="PAS"/>
</dbReference>
<dbReference type="Gene3D" id="3.30.450.20">
    <property type="entry name" value="PAS domain"/>
    <property type="match status" value="1"/>
</dbReference>
<dbReference type="SUPFAM" id="SSF47384">
    <property type="entry name" value="Homodimeric domain of signal transducing histidine kinase"/>
    <property type="match status" value="1"/>
</dbReference>
<keyword evidence="13" id="KW-1185">Reference proteome</keyword>
<dbReference type="Pfam" id="PF02518">
    <property type="entry name" value="HATPase_c"/>
    <property type="match status" value="1"/>
</dbReference>
<protein>
    <recommendedName>
        <fullName evidence="2">histidine kinase</fullName>
        <ecNumber evidence="2">2.7.13.3</ecNumber>
    </recommendedName>
</protein>
<dbReference type="InterPro" id="IPR003594">
    <property type="entry name" value="HATPase_dom"/>
</dbReference>
<evidence type="ECO:0000313" key="13">
    <source>
        <dbReference type="Proteomes" id="UP000326912"/>
    </source>
</evidence>
<evidence type="ECO:0000256" key="5">
    <source>
        <dbReference type="ARBA" id="ARBA00022777"/>
    </source>
</evidence>
<organism evidence="12 13">
    <name type="scientific">Dictyobacter vulcani</name>
    <dbReference type="NCBI Taxonomy" id="2607529"/>
    <lineage>
        <taxon>Bacteria</taxon>
        <taxon>Bacillati</taxon>
        <taxon>Chloroflexota</taxon>
        <taxon>Ktedonobacteria</taxon>
        <taxon>Ktedonobacterales</taxon>
        <taxon>Dictyobacteraceae</taxon>
        <taxon>Dictyobacter</taxon>
    </lineage>
</organism>
<evidence type="ECO:0000259" key="8">
    <source>
        <dbReference type="PROSITE" id="PS50109"/>
    </source>
</evidence>
<dbReference type="SUPFAM" id="SSF55785">
    <property type="entry name" value="PYP-like sensor domain (PAS domain)"/>
    <property type="match status" value="1"/>
</dbReference>
<feature type="domain" description="PAS" evidence="10">
    <location>
        <begin position="146"/>
        <end position="217"/>
    </location>
</feature>
<feature type="domain" description="PAC" evidence="11">
    <location>
        <begin position="220"/>
        <end position="271"/>
    </location>
</feature>
<dbReference type="InterPro" id="IPR011006">
    <property type="entry name" value="CheY-like_superfamily"/>
</dbReference>
<dbReference type="SMART" id="SM00387">
    <property type="entry name" value="HATPase_c"/>
    <property type="match status" value="1"/>
</dbReference>
<dbReference type="InterPro" id="IPR035965">
    <property type="entry name" value="PAS-like_dom_sf"/>
</dbReference>
<dbReference type="CDD" id="cd00130">
    <property type="entry name" value="PAS"/>
    <property type="match status" value="1"/>
</dbReference>
<keyword evidence="6" id="KW-0902">Two-component regulatory system</keyword>
<keyword evidence="5" id="KW-0418">Kinase</keyword>
<dbReference type="InterPro" id="IPR001789">
    <property type="entry name" value="Sig_transdc_resp-reg_receiver"/>
</dbReference>
<dbReference type="PROSITE" id="PS50110">
    <property type="entry name" value="RESPONSE_REGULATORY"/>
    <property type="match status" value="1"/>
</dbReference>
<dbReference type="EMBL" id="BKZW01000003">
    <property type="protein sequence ID" value="GER91302.1"/>
    <property type="molecule type" value="Genomic_DNA"/>
</dbReference>
<evidence type="ECO:0000256" key="3">
    <source>
        <dbReference type="ARBA" id="ARBA00022553"/>
    </source>
</evidence>
<dbReference type="PROSITE" id="PS50109">
    <property type="entry name" value="HIS_KIN"/>
    <property type="match status" value="1"/>
</dbReference>
<dbReference type="Gene3D" id="1.10.287.130">
    <property type="match status" value="1"/>
</dbReference>
<dbReference type="Pfam" id="PF00072">
    <property type="entry name" value="Response_reg"/>
    <property type="match status" value="1"/>
</dbReference>
<evidence type="ECO:0000256" key="2">
    <source>
        <dbReference type="ARBA" id="ARBA00012438"/>
    </source>
</evidence>
<dbReference type="FunFam" id="3.30.565.10:FF:000006">
    <property type="entry name" value="Sensor histidine kinase WalK"/>
    <property type="match status" value="1"/>
</dbReference>
<dbReference type="GO" id="GO:0000155">
    <property type="term" value="F:phosphorelay sensor kinase activity"/>
    <property type="evidence" value="ECO:0007669"/>
    <property type="project" value="InterPro"/>
</dbReference>
<dbReference type="PROSITE" id="PS50113">
    <property type="entry name" value="PAC"/>
    <property type="match status" value="1"/>
</dbReference>